<proteinExistence type="predicted"/>
<accession>A0A4S8NXE3</accession>
<evidence type="ECO:0000313" key="2">
    <source>
        <dbReference type="Proteomes" id="UP000308828"/>
    </source>
</evidence>
<dbReference type="InterPro" id="IPR019292">
    <property type="entry name" value="McrC"/>
</dbReference>
<dbReference type="Pfam" id="PF10117">
    <property type="entry name" value="McrBC"/>
    <property type="match status" value="1"/>
</dbReference>
<dbReference type="AlphaFoldDB" id="A0A4S8NXE3"/>
<comment type="caution">
    <text evidence="1">The sequence shown here is derived from an EMBL/GenBank/DDBJ whole genome shotgun (WGS) entry which is preliminary data.</text>
</comment>
<reference evidence="1 2" key="1">
    <citation type="submission" date="2019-04" db="EMBL/GenBank/DDBJ databases">
        <title>Genome sequence of strain shin9-1.</title>
        <authorList>
            <person name="Gao J."/>
            <person name="Sun J."/>
        </authorList>
    </citation>
    <scope>NUCLEOTIDE SEQUENCE [LARGE SCALE GENOMIC DNA]</scope>
    <source>
        <strain evidence="2">shin9-1</strain>
    </source>
</reference>
<keyword evidence="2" id="KW-1185">Reference proteome</keyword>
<organism evidence="1 2">
    <name type="scientific">Peteryoungia ipomoeae</name>
    <dbReference type="NCBI Taxonomy" id="1210932"/>
    <lineage>
        <taxon>Bacteria</taxon>
        <taxon>Pseudomonadati</taxon>
        <taxon>Pseudomonadota</taxon>
        <taxon>Alphaproteobacteria</taxon>
        <taxon>Hyphomicrobiales</taxon>
        <taxon>Rhizobiaceae</taxon>
        <taxon>Peteryoungia</taxon>
    </lineage>
</organism>
<dbReference type="PANTHER" id="PTHR38733:SF1">
    <property type="entry name" value="TYPE IV METHYL-DIRECTED RESTRICTION ENZYME ECOKMCRBC"/>
    <property type="match status" value="1"/>
</dbReference>
<name>A0A4S8NXE3_9HYPH</name>
<protein>
    <submittedName>
        <fullName evidence="1">Uncharacterized protein</fullName>
    </submittedName>
</protein>
<dbReference type="Proteomes" id="UP000308828">
    <property type="component" value="Unassembled WGS sequence"/>
</dbReference>
<dbReference type="OrthoDB" id="5500856at2"/>
<dbReference type="RefSeq" id="WP_136599059.1">
    <property type="nucleotide sequence ID" value="NZ_STGV01000004.1"/>
</dbReference>
<sequence length="368" mass="41290">MKSIPIANLYYMLCYAWGILPPLGARRTSFDDFSSPAEIIGSEICRMSTAIVKRHLAVSFVSDLERTRRPRGKINFTQSVRESGYKRKILVCSSPSTSIDTLPNRILKAALALLARQESLNAMIRKDAFALEQRLSSVSTITADRSAFTRLSNLILPKTYRYPMALCELLMLRFSPADGDGSSWFDELYRDEARMRRVFEGFLRGFLQEHMPHAKVGARRFQMADLQVRHGDSGLIPHLNMDVVLEFAQNKSIVIDAKFTANQISSHHGTNKIRSEHFYQIFSYVCNVKATQPSRDVSGLVLYPDVGELEALDFSVCGSNFSFRPIDLSKDWRSIHDGIIDIVHQLESMPSPTGNASNGGTAFPISLA</sequence>
<evidence type="ECO:0000313" key="1">
    <source>
        <dbReference type="EMBL" id="THV22287.1"/>
    </source>
</evidence>
<dbReference type="PANTHER" id="PTHR38733">
    <property type="entry name" value="PROTEIN MCRC"/>
    <property type="match status" value="1"/>
</dbReference>
<gene>
    <name evidence="1" type="ORF">FAA97_13435</name>
</gene>
<dbReference type="EMBL" id="STGV01000004">
    <property type="protein sequence ID" value="THV22287.1"/>
    <property type="molecule type" value="Genomic_DNA"/>
</dbReference>